<dbReference type="Proteomes" id="UP000280475">
    <property type="component" value="Chromosome"/>
</dbReference>
<dbReference type="EMBL" id="CP027768">
    <property type="protein sequence ID" value="AYW50193.1"/>
    <property type="molecule type" value="Genomic_DNA"/>
</dbReference>
<reference evidence="1 2" key="1">
    <citation type="journal article" date="2012" name="Int. J. Syst. Evol. Microbiol.">
        <title>Characterization of Tetragenococcus strains from sugar thick juice reveals a novel species, Tetragenococcus osmophilus sp. nov., and divides Tetragenococcus halophilus into two subspecies, T. halophilus subsp. halophilus subsp. nov. and T. halophilus subsp. flandriensis subsp. nov.</title>
        <authorList>
            <person name="Juste A."/>
            <person name="Van Trappen S."/>
            <person name="Verreth C."/>
            <person name="Cleenwerck I."/>
            <person name="De Vos P."/>
            <person name="Lievens B."/>
            <person name="Willems K.A."/>
        </authorList>
    </citation>
    <scope>NUCLEOTIDE SEQUENCE [LARGE SCALE GENOMIC DNA]</scope>
    <source>
        <strain evidence="1 2">LMG 26042</strain>
    </source>
</reference>
<organism evidence="1 2">
    <name type="scientific">Tetragenococcus halophilus</name>
    <name type="common">Pediococcus halophilus</name>
    <dbReference type="NCBI Taxonomy" id="51669"/>
    <lineage>
        <taxon>Bacteria</taxon>
        <taxon>Bacillati</taxon>
        <taxon>Bacillota</taxon>
        <taxon>Bacilli</taxon>
        <taxon>Lactobacillales</taxon>
        <taxon>Enterococcaceae</taxon>
        <taxon>Tetragenococcus</taxon>
    </lineage>
</organism>
<protein>
    <submittedName>
        <fullName evidence="1">Uncharacterized protein</fullName>
    </submittedName>
</protein>
<evidence type="ECO:0000313" key="1">
    <source>
        <dbReference type="EMBL" id="AYW50193.1"/>
    </source>
</evidence>
<accession>A0A3G5FIL0</accession>
<gene>
    <name evidence="1" type="ORF">C7H83_06830</name>
</gene>
<proteinExistence type="predicted"/>
<sequence>MALGKAETLYNYAHKKDTKNKLMQKVNWLESLMENSQSETPEYVILKHDYWEALRELREELDRNVGRAEHNFEASVNKFNWEHKTNFKNENFEFEVAPVAFMVGNGKPEGIDY</sequence>
<dbReference type="AlphaFoldDB" id="A0A3G5FIL0"/>
<dbReference type="RefSeq" id="WP_103892492.1">
    <property type="nucleotide sequence ID" value="NZ_CP027768.1"/>
</dbReference>
<name>A0A3G5FIL0_TETHA</name>
<evidence type="ECO:0000313" key="2">
    <source>
        <dbReference type="Proteomes" id="UP000280475"/>
    </source>
</evidence>